<evidence type="ECO:0000256" key="1">
    <source>
        <dbReference type="SAM" id="Phobius"/>
    </source>
</evidence>
<reference evidence="2 3" key="1">
    <citation type="journal article" date="2015" name="Genome Announc.">
        <title>Expanding the biotechnology potential of lactobacilli through comparative genomics of 213 strains and associated genera.</title>
        <authorList>
            <person name="Sun Z."/>
            <person name="Harris H.M."/>
            <person name="McCann A."/>
            <person name="Guo C."/>
            <person name="Argimon S."/>
            <person name="Zhang W."/>
            <person name="Yang X."/>
            <person name="Jeffery I.B."/>
            <person name="Cooney J.C."/>
            <person name="Kagawa T.F."/>
            <person name="Liu W."/>
            <person name="Song Y."/>
            <person name="Salvetti E."/>
            <person name="Wrobel A."/>
            <person name="Rasinkangas P."/>
            <person name="Parkhill J."/>
            <person name="Rea M.C."/>
            <person name="O'Sullivan O."/>
            <person name="Ritari J."/>
            <person name="Douillard F.P."/>
            <person name="Paul Ross R."/>
            <person name="Yang R."/>
            <person name="Briner A.E."/>
            <person name="Felis G.E."/>
            <person name="de Vos W.M."/>
            <person name="Barrangou R."/>
            <person name="Klaenhammer T.R."/>
            <person name="Caufield P.W."/>
            <person name="Cui Y."/>
            <person name="Zhang H."/>
            <person name="O'Toole P.W."/>
        </authorList>
    </citation>
    <scope>NUCLEOTIDE SEQUENCE [LARGE SCALE GENOMIC DNA]</scope>
    <source>
        <strain evidence="2 3">DSM 23037</strain>
    </source>
</reference>
<comment type="caution">
    <text evidence="2">The sequence shown here is derived from an EMBL/GenBank/DDBJ whole genome shotgun (WGS) entry which is preliminary data.</text>
</comment>
<name>A0A0R2DKX4_9LACO</name>
<keyword evidence="1" id="KW-1133">Transmembrane helix</keyword>
<organism evidence="2 3">
    <name type="scientific">Holzapfeliella floricola DSM 23037 = JCM 16512</name>
    <dbReference type="NCBI Taxonomy" id="1423744"/>
    <lineage>
        <taxon>Bacteria</taxon>
        <taxon>Bacillati</taxon>
        <taxon>Bacillota</taxon>
        <taxon>Bacilli</taxon>
        <taxon>Lactobacillales</taxon>
        <taxon>Lactobacillaceae</taxon>
        <taxon>Holzapfeliella</taxon>
    </lineage>
</organism>
<evidence type="ECO:0008006" key="4">
    <source>
        <dbReference type="Google" id="ProtNLM"/>
    </source>
</evidence>
<proteinExistence type="predicted"/>
<dbReference type="Proteomes" id="UP000051378">
    <property type="component" value="Unassembled WGS sequence"/>
</dbReference>
<keyword evidence="1" id="KW-0472">Membrane</keyword>
<accession>A0A0R2DKX4</accession>
<keyword evidence="1" id="KW-0812">Transmembrane</keyword>
<keyword evidence="3" id="KW-1185">Reference proteome</keyword>
<protein>
    <recommendedName>
        <fullName evidence="4">Bacteriocin</fullName>
    </recommendedName>
</protein>
<gene>
    <name evidence="2" type="ORF">FC86_GL001191</name>
</gene>
<feature type="transmembrane region" description="Helical" evidence="1">
    <location>
        <begin position="12"/>
        <end position="36"/>
    </location>
</feature>
<evidence type="ECO:0000313" key="2">
    <source>
        <dbReference type="EMBL" id="KRN04833.1"/>
    </source>
</evidence>
<dbReference type="AlphaFoldDB" id="A0A0R2DKX4"/>
<evidence type="ECO:0000313" key="3">
    <source>
        <dbReference type="Proteomes" id="UP000051378"/>
    </source>
</evidence>
<sequence>MIEFIIDNKSTLTKVGLALVAFILLLAYPSTFVSIYNTGKDFGRSLINGLM</sequence>
<dbReference type="PATRIC" id="fig|1423744.4.peg.1221"/>
<dbReference type="EMBL" id="AYZL01000006">
    <property type="protein sequence ID" value="KRN04833.1"/>
    <property type="molecule type" value="Genomic_DNA"/>
</dbReference>